<dbReference type="EMBL" id="UYRU01067648">
    <property type="protein sequence ID" value="VDN16940.1"/>
    <property type="molecule type" value="Genomic_DNA"/>
</dbReference>
<sequence>MKTVVRAGYRPEASLSNQLVPIDDDPKLLVTEGENLGGEYSDIKRQLQCRFRRRVTPLQLSDRLKDLAPPNAYYLMVQRGADPLGSAFGNLYPGGEAVAKENAIVTS</sequence>
<reference evidence="1 2" key="1">
    <citation type="submission" date="2018-11" db="EMBL/GenBank/DDBJ databases">
        <authorList>
            <consortium name="Pathogen Informatics"/>
        </authorList>
    </citation>
    <scope>NUCLEOTIDE SEQUENCE [LARGE SCALE GENOMIC DNA]</scope>
</reference>
<keyword evidence="2" id="KW-1185">Reference proteome</keyword>
<evidence type="ECO:0000313" key="1">
    <source>
        <dbReference type="EMBL" id="VDN16940.1"/>
    </source>
</evidence>
<organism evidence="1 2">
    <name type="scientific">Dibothriocephalus latus</name>
    <name type="common">Fish tapeworm</name>
    <name type="synonym">Diphyllobothrium latum</name>
    <dbReference type="NCBI Taxonomy" id="60516"/>
    <lineage>
        <taxon>Eukaryota</taxon>
        <taxon>Metazoa</taxon>
        <taxon>Spiralia</taxon>
        <taxon>Lophotrochozoa</taxon>
        <taxon>Platyhelminthes</taxon>
        <taxon>Cestoda</taxon>
        <taxon>Eucestoda</taxon>
        <taxon>Diphyllobothriidea</taxon>
        <taxon>Diphyllobothriidae</taxon>
        <taxon>Dibothriocephalus</taxon>
    </lineage>
</organism>
<dbReference type="AlphaFoldDB" id="A0A3P7LUL7"/>
<name>A0A3P7LUL7_DIBLA</name>
<proteinExistence type="predicted"/>
<accession>A0A3P7LUL7</accession>
<dbReference type="Proteomes" id="UP000281553">
    <property type="component" value="Unassembled WGS sequence"/>
</dbReference>
<protein>
    <submittedName>
        <fullName evidence="1">Uncharacterized protein</fullName>
    </submittedName>
</protein>
<gene>
    <name evidence="1" type="ORF">DILT_LOCUS12771</name>
</gene>
<dbReference type="OrthoDB" id="6372137at2759"/>
<evidence type="ECO:0000313" key="2">
    <source>
        <dbReference type="Proteomes" id="UP000281553"/>
    </source>
</evidence>